<dbReference type="Proteomes" id="UP000663891">
    <property type="component" value="Unassembled WGS sequence"/>
</dbReference>
<reference evidence="8" key="1">
    <citation type="submission" date="2021-02" db="EMBL/GenBank/DDBJ databases">
        <authorList>
            <person name="Nowell W R."/>
        </authorList>
    </citation>
    <scope>NUCLEOTIDE SEQUENCE</scope>
</reference>
<evidence type="ECO:0000256" key="5">
    <source>
        <dbReference type="SAM" id="MobiDB-lite"/>
    </source>
</evidence>
<keyword evidence="4 6" id="KW-0472">Membrane</keyword>
<protein>
    <recommendedName>
        <fullName evidence="7">G-protein coupled receptors family 1 profile domain-containing protein</fullName>
    </recommendedName>
</protein>
<dbReference type="InterPro" id="IPR052954">
    <property type="entry name" value="GPCR-Ligand_Int"/>
</dbReference>
<dbReference type="PROSITE" id="PS50262">
    <property type="entry name" value="G_PROTEIN_RECEP_F1_2"/>
    <property type="match status" value="1"/>
</dbReference>
<dbReference type="AlphaFoldDB" id="A0A813UTD9"/>
<evidence type="ECO:0000313" key="8">
    <source>
        <dbReference type="EMBL" id="CAF0833616.1"/>
    </source>
</evidence>
<feature type="region of interest" description="Disordered" evidence="5">
    <location>
        <begin position="236"/>
        <end position="256"/>
    </location>
</feature>
<accession>A0A813UTD9</accession>
<dbReference type="PANTHER" id="PTHR46641">
    <property type="entry name" value="FMRFAMIDE RECEPTOR-RELATED"/>
    <property type="match status" value="1"/>
</dbReference>
<evidence type="ECO:0000256" key="4">
    <source>
        <dbReference type="ARBA" id="ARBA00023136"/>
    </source>
</evidence>
<sequence>MNNTSSINFGLIIQTINRYVPIPLLFFGIIGNLLNIFIFTRQAFRTNICVIYFLASTISDSFSLGIGLVTRLLAGFNVDPTQYSSGLCKIKFFITYYSAYTGAWFISLACIERYLCSSTNVRTRQFVTIKRAYISIIIILISGFLAFGEQFYCIDINQQLLGAPQSCYQLKRNIACQIADSLLQFLLEILTPAIVMIVFGLLVLRNVRRKRSRINPREQTNALASTMAVPAVNSFNAEQQQQPPPPPPPPPPVNIKNAAKNQLLSTNISRTAQKRDAQLIILLIIQVATFVICSCPSSIYKFYSVATIYDIKSSLRQAIENTFVAVSLQAFFLNDAIKFYIYTLCGAIFRKELMKLFRLA</sequence>
<organism evidence="8 9">
    <name type="scientific">Adineta steineri</name>
    <dbReference type="NCBI Taxonomy" id="433720"/>
    <lineage>
        <taxon>Eukaryota</taxon>
        <taxon>Metazoa</taxon>
        <taxon>Spiralia</taxon>
        <taxon>Gnathifera</taxon>
        <taxon>Rotifera</taxon>
        <taxon>Eurotatoria</taxon>
        <taxon>Bdelloidea</taxon>
        <taxon>Adinetida</taxon>
        <taxon>Adinetidae</taxon>
        <taxon>Adineta</taxon>
    </lineage>
</organism>
<keyword evidence="2 6" id="KW-0812">Transmembrane</keyword>
<keyword evidence="3 6" id="KW-1133">Transmembrane helix</keyword>
<gene>
    <name evidence="8" type="ORF">VCS650_LOCUS5742</name>
</gene>
<comment type="caution">
    <text evidence="8">The sequence shown here is derived from an EMBL/GenBank/DDBJ whole genome shotgun (WGS) entry which is preliminary data.</text>
</comment>
<evidence type="ECO:0000256" key="6">
    <source>
        <dbReference type="SAM" id="Phobius"/>
    </source>
</evidence>
<dbReference type="EMBL" id="CAJNON010000034">
    <property type="protein sequence ID" value="CAF0833616.1"/>
    <property type="molecule type" value="Genomic_DNA"/>
</dbReference>
<dbReference type="OrthoDB" id="9998290at2759"/>
<feature type="compositionally biased region" description="Pro residues" evidence="5">
    <location>
        <begin position="242"/>
        <end position="253"/>
    </location>
</feature>
<feature type="transmembrane region" description="Helical" evidence="6">
    <location>
        <begin position="279"/>
        <end position="303"/>
    </location>
</feature>
<dbReference type="InterPro" id="IPR017452">
    <property type="entry name" value="GPCR_Rhodpsn_7TM"/>
</dbReference>
<dbReference type="GO" id="GO:0016020">
    <property type="term" value="C:membrane"/>
    <property type="evidence" value="ECO:0007669"/>
    <property type="project" value="UniProtKB-SubCell"/>
</dbReference>
<feature type="transmembrane region" description="Helical" evidence="6">
    <location>
        <begin position="51"/>
        <end position="74"/>
    </location>
</feature>
<feature type="transmembrane region" description="Helical" evidence="6">
    <location>
        <begin position="94"/>
        <end position="111"/>
    </location>
</feature>
<dbReference type="InterPro" id="IPR000276">
    <property type="entry name" value="GPCR_Rhodpsn"/>
</dbReference>
<evidence type="ECO:0000259" key="7">
    <source>
        <dbReference type="PROSITE" id="PS50262"/>
    </source>
</evidence>
<dbReference type="GO" id="GO:0004930">
    <property type="term" value="F:G protein-coupled receptor activity"/>
    <property type="evidence" value="ECO:0007669"/>
    <property type="project" value="InterPro"/>
</dbReference>
<evidence type="ECO:0000313" key="9">
    <source>
        <dbReference type="Proteomes" id="UP000663891"/>
    </source>
</evidence>
<evidence type="ECO:0000256" key="2">
    <source>
        <dbReference type="ARBA" id="ARBA00022692"/>
    </source>
</evidence>
<feature type="domain" description="G-protein coupled receptors family 1 profile" evidence="7">
    <location>
        <begin position="31"/>
        <end position="342"/>
    </location>
</feature>
<dbReference type="Pfam" id="PF00001">
    <property type="entry name" value="7tm_1"/>
    <property type="match status" value="1"/>
</dbReference>
<dbReference type="Gene3D" id="1.20.1070.10">
    <property type="entry name" value="Rhodopsin 7-helix transmembrane proteins"/>
    <property type="match status" value="1"/>
</dbReference>
<evidence type="ECO:0000256" key="1">
    <source>
        <dbReference type="ARBA" id="ARBA00004370"/>
    </source>
</evidence>
<feature type="transmembrane region" description="Helical" evidence="6">
    <location>
        <begin position="20"/>
        <end position="39"/>
    </location>
</feature>
<comment type="subcellular location">
    <subcellularLocation>
        <location evidence="1">Membrane</location>
    </subcellularLocation>
</comment>
<evidence type="ECO:0000256" key="3">
    <source>
        <dbReference type="ARBA" id="ARBA00022989"/>
    </source>
</evidence>
<dbReference type="PRINTS" id="PR00237">
    <property type="entry name" value="GPCRRHODOPSN"/>
</dbReference>
<proteinExistence type="predicted"/>
<feature type="transmembrane region" description="Helical" evidence="6">
    <location>
        <begin position="132"/>
        <end position="152"/>
    </location>
</feature>
<dbReference type="PANTHER" id="PTHR46641:SF18">
    <property type="entry name" value="G-PROTEIN COUPLED RECEPTORS FAMILY 1 PROFILE DOMAIN-CONTAINING PROTEIN"/>
    <property type="match status" value="1"/>
</dbReference>
<name>A0A813UTD9_9BILA</name>
<feature type="transmembrane region" description="Helical" evidence="6">
    <location>
        <begin position="323"/>
        <end position="349"/>
    </location>
</feature>
<feature type="transmembrane region" description="Helical" evidence="6">
    <location>
        <begin position="182"/>
        <end position="204"/>
    </location>
</feature>
<dbReference type="SUPFAM" id="SSF81321">
    <property type="entry name" value="Family A G protein-coupled receptor-like"/>
    <property type="match status" value="1"/>
</dbReference>